<evidence type="ECO:0000259" key="12">
    <source>
        <dbReference type="Pfam" id="PF00723"/>
    </source>
</evidence>
<keyword evidence="8" id="KW-0472">Membrane</keyword>
<keyword evidence="7" id="KW-0112">Calmodulin-binding</keyword>
<dbReference type="GO" id="GO:0005516">
    <property type="term" value="F:calmodulin binding"/>
    <property type="evidence" value="ECO:0007669"/>
    <property type="project" value="UniProtKB-KW"/>
</dbReference>
<evidence type="ECO:0000256" key="6">
    <source>
        <dbReference type="ARBA" id="ARBA00022600"/>
    </source>
</evidence>
<protein>
    <submittedName>
        <fullName evidence="14">Phosphorylase kinase alpha subunit</fullName>
    </submittedName>
</protein>
<organism evidence="14 15">
    <name type="scientific">Crinalium epipsammum PCC 9333</name>
    <dbReference type="NCBI Taxonomy" id="1173022"/>
    <lineage>
        <taxon>Bacteria</taxon>
        <taxon>Bacillati</taxon>
        <taxon>Cyanobacteriota</taxon>
        <taxon>Cyanophyceae</taxon>
        <taxon>Gomontiellales</taxon>
        <taxon>Gomontiellaceae</taxon>
        <taxon>Crinalium</taxon>
    </lineage>
</organism>
<dbReference type="PATRIC" id="fig|1173022.3.peg.4105"/>
<feature type="domain" description="Phosphorylase b kinase regulatory subunit alpha/beta C-terminal" evidence="13">
    <location>
        <begin position="870"/>
        <end position="1104"/>
    </location>
</feature>
<evidence type="ECO:0000256" key="2">
    <source>
        <dbReference type="ARBA" id="ARBA00005131"/>
    </source>
</evidence>
<dbReference type="SUPFAM" id="SSF48208">
    <property type="entry name" value="Six-hairpin glycosidases"/>
    <property type="match status" value="1"/>
</dbReference>
<dbReference type="PANTHER" id="PTHR10749:SF8">
    <property type="entry name" value="PHOSPHORYLASE B KINASE REGULATORY SUBUNIT BETA"/>
    <property type="match status" value="1"/>
</dbReference>
<reference evidence="14 15" key="1">
    <citation type="submission" date="2012-06" db="EMBL/GenBank/DDBJ databases">
        <title>Finished chromosome of genome of Crinalium epipsammum PCC 9333.</title>
        <authorList>
            <consortium name="US DOE Joint Genome Institute"/>
            <person name="Gugger M."/>
            <person name="Coursin T."/>
            <person name="Rippka R."/>
            <person name="Tandeau De Marsac N."/>
            <person name="Huntemann M."/>
            <person name="Wei C.-L."/>
            <person name="Han J."/>
            <person name="Detter J.C."/>
            <person name="Han C."/>
            <person name="Tapia R."/>
            <person name="Davenport K."/>
            <person name="Daligault H."/>
            <person name="Erkkila T."/>
            <person name="Gu W."/>
            <person name="Munk A.C.C."/>
            <person name="Teshima H."/>
            <person name="Xu Y."/>
            <person name="Chain P."/>
            <person name="Chen A."/>
            <person name="Krypides N."/>
            <person name="Mavromatis K."/>
            <person name="Markowitz V."/>
            <person name="Szeto E."/>
            <person name="Ivanova N."/>
            <person name="Mikhailova N."/>
            <person name="Ovchinnikova G."/>
            <person name="Pagani I."/>
            <person name="Pati A."/>
            <person name="Goodwin L."/>
            <person name="Peters L."/>
            <person name="Pitluck S."/>
            <person name="Woyke T."/>
            <person name="Kerfeld C."/>
        </authorList>
    </citation>
    <scope>NUCLEOTIDE SEQUENCE [LARGE SCALE GENOMIC DNA]</scope>
    <source>
        <strain evidence="14 15">PCC 9333</strain>
    </source>
</reference>
<keyword evidence="14" id="KW-0418">Kinase</keyword>
<evidence type="ECO:0000259" key="13">
    <source>
        <dbReference type="Pfam" id="PF19292"/>
    </source>
</evidence>
<proteinExistence type="inferred from homology"/>
<dbReference type="STRING" id="1173022.Cri9333_3813"/>
<dbReference type="FunFam" id="1.50.10.10:FF:000004">
    <property type="entry name" value="Phosphorylase b kinase regulatory subunit"/>
    <property type="match status" value="1"/>
</dbReference>
<evidence type="ECO:0000256" key="9">
    <source>
        <dbReference type="ARBA" id="ARBA00023277"/>
    </source>
</evidence>
<keyword evidence="10" id="KW-0449">Lipoprotein</keyword>
<dbReference type="InterPro" id="IPR045583">
    <property type="entry name" value="KPBA/B_C"/>
</dbReference>
<evidence type="ECO:0000256" key="3">
    <source>
        <dbReference type="ARBA" id="ARBA00007128"/>
    </source>
</evidence>
<gene>
    <name evidence="14" type="ORF">Cri9333_3813</name>
</gene>
<sequence>MEEEILSSATRLIFLSPVKQMSINTAQQQSRLDHYYQQIKAVILNRQNPITGLLPASTAITAHGDYTDAWVRDNVYSILAVWGLAIAYRKVDTDPGRLFELEHSVIKLMRGLLFAMMRQAHKVERFKQTQSPLDALHAKYNTQTGDVVVGDDEWGHLQLDATSLFILMLAQMTASGLHIIYSIDEVNFVQNLVYYIGRTYRTPDYGLWERGNKANRGNPELNASSVGMAKAALEAINGLNLFGVRGDQASVIHVLADEIARSRLTLESLLPRESSSKETDAALLSIISFPAFAIEDVQLIKRTRTKIIEKLQGRYGCKRFLRDGHQTVLEDTTRLHYEPWELQQFEHIECEWPLFFTYLLLDGVFRGDSEQVKDYQQRLSSLLVENGGQLLPELYYVPAENVAAEKASPHSQKRLPNENVPLVWAQSLYFLGQLLIEGLLAPGDVDPLGRHLSIGSNRKPVVQIALIAEDEDLQAQLADYGFASQTPTQIEPISIRQAMELSDIYYQIGRNDQLSMTGRPVRRLRSLTTARIFKIRGETIVFLPSFLDQQQFYLTLDYHFLVAEIKSELAYIHEHWCELGRPTITLLLTHALLAEGSQEFVKSSKNLTQEFDSPLLKLMNQLQNGVCNGVPVRLGRINQLMLTSGRERIDFLHDFEFTQAAVKDAAPACYYLPYHPDQNFPLSNTQEFLLECETNLGLLLRSLRESENIYQQIELLQTLNRLQGIDFDTGFGGSGLKVTVADLLNEVYIKAGGEGRSPHWSVIRYAAALLNKVDIGLSDAVTEILVRGKQVTVGKAYSEASLITRPMSYPEIMDKINEFCREDIRDRVLTQEILIYLGLLIKSDPQLLDNLLTLRVGYLILLLTSELAVELKVTQDEAYERLMALSPFEIKTHLRQVLAGYEGMNQMLRQQESLHVKQPEQDIDWVVLPMEQDEGEVPFAGWLRQRQLNGAINRVPKDFYPNVWKLMKHSKGLVIGDKLERRNRLDSDVILSEMTPGEKNFALRIEHLLNKIQAPEYRQVNIETLMELAAIAERNPNLQIEEYLVLDVIIGHAVRLAWLERFPEKADRYDEYKAGAWRAFYGTSPRECAGFIVKAFRFLTEFGSDRAA</sequence>
<evidence type="ECO:0000256" key="11">
    <source>
        <dbReference type="ARBA" id="ARBA00023289"/>
    </source>
</evidence>
<dbReference type="HOGENOM" id="CLU_004177_0_1_3"/>
<dbReference type="InterPro" id="IPR008734">
    <property type="entry name" value="PHK_A/B_su"/>
</dbReference>
<evidence type="ECO:0000256" key="1">
    <source>
        <dbReference type="ARBA" id="ARBA00004342"/>
    </source>
</evidence>
<dbReference type="Pfam" id="PF00723">
    <property type="entry name" value="Glyco_hydro_15"/>
    <property type="match status" value="1"/>
</dbReference>
<dbReference type="Pfam" id="PF19292">
    <property type="entry name" value="KPBB_C"/>
    <property type="match status" value="1"/>
</dbReference>
<feature type="domain" description="GH15-like" evidence="12">
    <location>
        <begin position="30"/>
        <end position="857"/>
    </location>
</feature>
<dbReference type="InterPro" id="IPR011613">
    <property type="entry name" value="GH15-like"/>
</dbReference>
<keyword evidence="9" id="KW-0119">Carbohydrate metabolism</keyword>
<keyword evidence="14" id="KW-0808">Transferase</keyword>
<dbReference type="eggNOG" id="COG3387">
    <property type="taxonomic scope" value="Bacteria"/>
</dbReference>
<dbReference type="InterPro" id="IPR008928">
    <property type="entry name" value="6-hairpin_glycosidase_sf"/>
</dbReference>
<dbReference type="KEGG" id="cep:Cri9333_3813"/>
<evidence type="ECO:0000256" key="5">
    <source>
        <dbReference type="ARBA" id="ARBA00022553"/>
    </source>
</evidence>
<keyword evidence="11" id="KW-0636">Prenylation</keyword>
<accession>K9W2P6</accession>
<dbReference type="PANTHER" id="PTHR10749">
    <property type="entry name" value="PHOSPHORYLASE B KINASE REGULATORY SUBUNIT"/>
    <property type="match status" value="1"/>
</dbReference>
<evidence type="ECO:0000256" key="10">
    <source>
        <dbReference type="ARBA" id="ARBA00023288"/>
    </source>
</evidence>
<comment type="subcellular location">
    <subcellularLocation>
        <location evidence="1">Cell membrane</location>
        <topology evidence="1">Lipid-anchor</topology>
        <orientation evidence="1">Cytoplasmic side</orientation>
    </subcellularLocation>
</comment>
<comment type="similarity">
    <text evidence="3">Belongs to the phosphorylase b kinase regulatory chain family.</text>
</comment>
<dbReference type="Gene3D" id="1.50.10.10">
    <property type="match status" value="1"/>
</dbReference>
<keyword evidence="5" id="KW-0597">Phosphoprotein</keyword>
<keyword evidence="4" id="KW-1003">Cell membrane</keyword>
<dbReference type="EMBL" id="CP003620">
    <property type="protein sequence ID" value="AFZ14623.1"/>
    <property type="molecule type" value="Genomic_DNA"/>
</dbReference>
<keyword evidence="15" id="KW-1185">Reference proteome</keyword>
<dbReference type="Proteomes" id="UP000010472">
    <property type="component" value="Chromosome"/>
</dbReference>
<dbReference type="GO" id="GO:0005886">
    <property type="term" value="C:plasma membrane"/>
    <property type="evidence" value="ECO:0007669"/>
    <property type="project" value="UniProtKB-SubCell"/>
</dbReference>
<evidence type="ECO:0000256" key="8">
    <source>
        <dbReference type="ARBA" id="ARBA00023136"/>
    </source>
</evidence>
<dbReference type="GO" id="GO:0016301">
    <property type="term" value="F:kinase activity"/>
    <property type="evidence" value="ECO:0007669"/>
    <property type="project" value="UniProtKB-KW"/>
</dbReference>
<dbReference type="AlphaFoldDB" id="K9W2P6"/>
<evidence type="ECO:0000313" key="15">
    <source>
        <dbReference type="Proteomes" id="UP000010472"/>
    </source>
</evidence>
<dbReference type="UniPathway" id="UPA00163"/>
<comment type="pathway">
    <text evidence="2">Glycan biosynthesis; glycogen metabolism.</text>
</comment>
<evidence type="ECO:0000313" key="14">
    <source>
        <dbReference type="EMBL" id="AFZ14623.1"/>
    </source>
</evidence>
<keyword evidence="6" id="KW-0321">Glycogen metabolism</keyword>
<name>K9W2P6_9CYAN</name>
<dbReference type="GO" id="GO:0005977">
    <property type="term" value="P:glycogen metabolic process"/>
    <property type="evidence" value="ECO:0007669"/>
    <property type="project" value="UniProtKB-UniPathway"/>
</dbReference>
<evidence type="ECO:0000256" key="7">
    <source>
        <dbReference type="ARBA" id="ARBA00022860"/>
    </source>
</evidence>
<dbReference type="GO" id="GO:0005964">
    <property type="term" value="C:phosphorylase kinase complex"/>
    <property type="evidence" value="ECO:0007669"/>
    <property type="project" value="TreeGrafter"/>
</dbReference>
<dbReference type="InterPro" id="IPR012341">
    <property type="entry name" value="6hp_glycosidase-like_sf"/>
</dbReference>
<evidence type="ECO:0000256" key="4">
    <source>
        <dbReference type="ARBA" id="ARBA00022475"/>
    </source>
</evidence>